<keyword evidence="7" id="KW-1185">Reference proteome</keyword>
<evidence type="ECO:0000256" key="2">
    <source>
        <dbReference type="ARBA" id="ARBA00038209"/>
    </source>
</evidence>
<dbReference type="Proteomes" id="UP000006250">
    <property type="component" value="Unassembled WGS sequence"/>
</dbReference>
<comment type="similarity">
    <text evidence="2 4">Belongs to the UDP-N-acetylglucosamine 2-epimerase family.</text>
</comment>
<dbReference type="eggNOG" id="COG0381">
    <property type="taxonomic scope" value="Bacteria"/>
</dbReference>
<dbReference type="Pfam" id="PF02350">
    <property type="entry name" value="Epimerase_2"/>
    <property type="match status" value="1"/>
</dbReference>
<dbReference type="SUPFAM" id="SSF53756">
    <property type="entry name" value="UDP-Glycosyltransferase/glycogen phosphorylase"/>
    <property type="match status" value="1"/>
</dbReference>
<feature type="domain" description="UDP-N-acetylglucosamine 2-epimerase" evidence="5">
    <location>
        <begin position="33"/>
        <end position="369"/>
    </location>
</feature>
<dbReference type="STRING" id="596151.DesfrDRAFT_3475"/>
<dbReference type="CDD" id="cd03786">
    <property type="entry name" value="GTB_UDP-GlcNAc_2-Epimerase"/>
    <property type="match status" value="1"/>
</dbReference>
<keyword evidence="1 4" id="KW-0413">Isomerase</keyword>
<proteinExistence type="inferred from homology"/>
<protein>
    <recommendedName>
        <fullName evidence="3">UDP-N-acetylglucosamine 2-epimerase (non-hydrolyzing)</fullName>
        <ecNumber evidence="3">5.1.3.14</ecNumber>
    </recommendedName>
</protein>
<sequence>MSEKYHVAVIVGTRPEGIKMAPVIHALATRGDTLRRSIVSTGQHREMLAQALSLFSIEPDVDLALMTPDQSLSGLTQAAIGGLTECLSRLRPDMLLVQGDTTTVFAASLAAFYGGIPVGHVEAGLRSHDMANPFPEEANRRLTSVLAGLHFAPTPLAREELLREGHDLARIIVTGNTVVDALLGLSETLGPGRCPLLRELAPQAGRFVLVTSHRRESWGEALRHICAAVADLARAFPDVAFVYPVHRNPHVREVAFPTLGGLPNVLLTDPLDYRSFVPLMRDATLILTDSGGVQEEAPTFRTPVLVLRQVTERPEASRLGLAKLVGTDRATIVAEATRLLTDETAREAMRRGPNPYGDGRAADRIAEAICRFAAGDRPVLPTDQQFQDQEGPQP</sequence>
<evidence type="ECO:0000256" key="3">
    <source>
        <dbReference type="ARBA" id="ARBA00038858"/>
    </source>
</evidence>
<dbReference type="NCBIfam" id="TIGR00236">
    <property type="entry name" value="wecB"/>
    <property type="match status" value="1"/>
</dbReference>
<dbReference type="OrthoDB" id="9803238at2"/>
<dbReference type="GO" id="GO:0008761">
    <property type="term" value="F:UDP-N-acetylglucosamine 2-epimerase activity"/>
    <property type="evidence" value="ECO:0007669"/>
    <property type="project" value="UniProtKB-EC"/>
</dbReference>
<dbReference type="PANTHER" id="PTHR43174:SF2">
    <property type="entry name" value="UDP-N-ACETYLGLUCOSAMINE 2-EPIMERASE"/>
    <property type="match status" value="1"/>
</dbReference>
<evidence type="ECO:0000259" key="5">
    <source>
        <dbReference type="Pfam" id="PF02350"/>
    </source>
</evidence>
<organism evidence="6 7">
    <name type="scientific">Solidesulfovibrio fructosivorans JJ]</name>
    <dbReference type="NCBI Taxonomy" id="596151"/>
    <lineage>
        <taxon>Bacteria</taxon>
        <taxon>Pseudomonadati</taxon>
        <taxon>Thermodesulfobacteriota</taxon>
        <taxon>Desulfovibrionia</taxon>
        <taxon>Desulfovibrionales</taxon>
        <taxon>Desulfovibrionaceae</taxon>
        <taxon>Solidesulfovibrio</taxon>
    </lineage>
</organism>
<dbReference type="InterPro" id="IPR003331">
    <property type="entry name" value="UDP_GlcNAc_Epimerase_2_dom"/>
</dbReference>
<dbReference type="EC" id="5.1.3.14" evidence="3"/>
<evidence type="ECO:0000313" key="6">
    <source>
        <dbReference type="EMBL" id="EFL49763.1"/>
    </source>
</evidence>
<reference evidence="6 7" key="1">
    <citation type="submission" date="2010-08" db="EMBL/GenBank/DDBJ databases">
        <title>The draft genome of Desulfovibrio fructosovorans JJ.</title>
        <authorList>
            <consortium name="US DOE Joint Genome Institute (JGI-PGF)"/>
            <person name="Lucas S."/>
            <person name="Copeland A."/>
            <person name="Lapidus A."/>
            <person name="Cheng J.-F."/>
            <person name="Bruce D."/>
            <person name="Goodwin L."/>
            <person name="Pitluck S."/>
            <person name="Land M.L."/>
            <person name="Hauser L."/>
            <person name="Chang Y.-J."/>
            <person name="Jeffries C."/>
            <person name="Wall J.D."/>
            <person name="Stahl D.A."/>
            <person name="Arkin A.P."/>
            <person name="Dehal P."/>
            <person name="Stolyar S.M."/>
            <person name="Hazen T.C."/>
            <person name="Woyke T.J."/>
        </authorList>
    </citation>
    <scope>NUCLEOTIDE SEQUENCE [LARGE SCALE GENOMIC DNA]</scope>
    <source>
        <strain evidence="6 7">JJ</strain>
    </source>
</reference>
<dbReference type="EMBL" id="AECZ01000033">
    <property type="protein sequence ID" value="EFL49763.1"/>
    <property type="molecule type" value="Genomic_DNA"/>
</dbReference>
<evidence type="ECO:0000256" key="1">
    <source>
        <dbReference type="ARBA" id="ARBA00023235"/>
    </source>
</evidence>
<evidence type="ECO:0000313" key="7">
    <source>
        <dbReference type="Proteomes" id="UP000006250"/>
    </source>
</evidence>
<dbReference type="Gene3D" id="3.40.50.2000">
    <property type="entry name" value="Glycogen Phosphorylase B"/>
    <property type="match status" value="2"/>
</dbReference>
<dbReference type="InterPro" id="IPR029767">
    <property type="entry name" value="WecB-like"/>
</dbReference>
<dbReference type="RefSeq" id="WP_005996030.1">
    <property type="nucleotide sequence ID" value="NZ_AECZ01000033.1"/>
</dbReference>
<comment type="caution">
    <text evidence="6">The sequence shown here is derived from an EMBL/GenBank/DDBJ whole genome shotgun (WGS) entry which is preliminary data.</text>
</comment>
<accession>E1K0S5</accession>
<dbReference type="PANTHER" id="PTHR43174">
    <property type="entry name" value="UDP-N-ACETYLGLUCOSAMINE 2-EPIMERASE"/>
    <property type="match status" value="1"/>
</dbReference>
<name>E1K0S5_SOLFR</name>
<gene>
    <name evidence="6" type="ORF">DesfrDRAFT_3475</name>
</gene>
<evidence type="ECO:0000256" key="4">
    <source>
        <dbReference type="RuleBase" id="RU003513"/>
    </source>
</evidence>
<dbReference type="AlphaFoldDB" id="E1K0S5"/>